<keyword evidence="2" id="KW-1185">Reference proteome</keyword>
<dbReference type="AlphaFoldDB" id="A0A449B0W2"/>
<dbReference type="EMBL" id="LR215036">
    <property type="protein sequence ID" value="VEU74240.1"/>
    <property type="molecule type" value="Genomic_DNA"/>
</dbReference>
<evidence type="ECO:0000313" key="1">
    <source>
        <dbReference type="EMBL" id="VEU74240.1"/>
    </source>
</evidence>
<organism evidence="1 2">
    <name type="scientific">Mycoplasmopsis citelli</name>
    <dbReference type="NCBI Taxonomy" id="171281"/>
    <lineage>
        <taxon>Bacteria</taxon>
        <taxon>Bacillati</taxon>
        <taxon>Mycoplasmatota</taxon>
        <taxon>Mycoplasmoidales</taxon>
        <taxon>Metamycoplasmataceae</taxon>
        <taxon>Mycoplasmopsis</taxon>
    </lineage>
</organism>
<protein>
    <submittedName>
        <fullName evidence="1">Uncharacterized protein</fullName>
    </submittedName>
</protein>
<gene>
    <name evidence="1" type="ORF">NCTC10181_00075</name>
</gene>
<dbReference type="RefSeq" id="WP_129725088.1">
    <property type="nucleotide sequence ID" value="NZ_LR215036.1"/>
</dbReference>
<evidence type="ECO:0000313" key="2">
    <source>
        <dbReference type="Proteomes" id="UP000290985"/>
    </source>
</evidence>
<dbReference type="Proteomes" id="UP000290985">
    <property type="component" value="Chromosome"/>
</dbReference>
<dbReference type="KEGG" id="mcit:NCTC10181_00075"/>
<name>A0A449B0W2_9BACT</name>
<proteinExistence type="predicted"/>
<accession>A0A449B0W2</accession>
<sequence>MKKVPQNQAFLDEDEIEFNMLKTLALNENVQLKEDLKWLHKKFKLKNSDIIDNNFKVSVPININQSFILKESKLIEKQLNHINLALHQKELFWFEKSNFSLSEFNDILKKYLVDNYNPKKNHVTEDDQNLIVINKLRI</sequence>
<reference evidence="1 2" key="1">
    <citation type="submission" date="2019-01" db="EMBL/GenBank/DDBJ databases">
        <authorList>
            <consortium name="Pathogen Informatics"/>
        </authorList>
    </citation>
    <scope>NUCLEOTIDE SEQUENCE [LARGE SCALE GENOMIC DNA]</scope>
    <source>
        <strain evidence="1 2">NCTC10181</strain>
    </source>
</reference>
<dbReference type="OrthoDB" id="9966365at2"/>